<dbReference type="InterPro" id="IPR001296">
    <property type="entry name" value="Glyco_trans_1"/>
</dbReference>
<evidence type="ECO:0000259" key="2">
    <source>
        <dbReference type="Pfam" id="PF00534"/>
    </source>
</evidence>
<protein>
    <submittedName>
        <fullName evidence="3">Glycosyltransferase</fullName>
    </submittedName>
</protein>
<dbReference type="Gene3D" id="3.40.50.2000">
    <property type="entry name" value="Glycogen Phosphorylase B"/>
    <property type="match status" value="2"/>
</dbReference>
<dbReference type="Pfam" id="PF00534">
    <property type="entry name" value="Glycos_transf_1"/>
    <property type="match status" value="1"/>
</dbReference>
<dbReference type="GO" id="GO:0009103">
    <property type="term" value="P:lipopolysaccharide biosynthetic process"/>
    <property type="evidence" value="ECO:0007669"/>
    <property type="project" value="TreeGrafter"/>
</dbReference>
<dbReference type="Proteomes" id="UP000601055">
    <property type="component" value="Unassembled WGS sequence"/>
</dbReference>
<feature type="domain" description="Glycosyl transferase family 1" evidence="2">
    <location>
        <begin position="199"/>
        <end position="349"/>
    </location>
</feature>
<dbReference type="EMBL" id="WNXD01000002">
    <property type="protein sequence ID" value="MBB2145920.1"/>
    <property type="molecule type" value="Genomic_DNA"/>
</dbReference>
<organism evidence="3 4">
    <name type="scientific">Pedobacter planticolens</name>
    <dbReference type="NCBI Taxonomy" id="2679964"/>
    <lineage>
        <taxon>Bacteria</taxon>
        <taxon>Pseudomonadati</taxon>
        <taxon>Bacteroidota</taxon>
        <taxon>Sphingobacteriia</taxon>
        <taxon>Sphingobacteriales</taxon>
        <taxon>Sphingobacteriaceae</taxon>
        <taxon>Pedobacter</taxon>
    </lineage>
</organism>
<accession>A0A923IUG9</accession>
<name>A0A923IUG9_9SPHI</name>
<keyword evidence="4" id="KW-1185">Reference proteome</keyword>
<evidence type="ECO:0000256" key="1">
    <source>
        <dbReference type="ARBA" id="ARBA00022679"/>
    </source>
</evidence>
<dbReference type="CDD" id="cd03809">
    <property type="entry name" value="GT4_MtfB-like"/>
    <property type="match status" value="1"/>
</dbReference>
<evidence type="ECO:0000313" key="3">
    <source>
        <dbReference type="EMBL" id="MBB2145920.1"/>
    </source>
</evidence>
<dbReference type="AlphaFoldDB" id="A0A923IUG9"/>
<evidence type="ECO:0000313" key="4">
    <source>
        <dbReference type="Proteomes" id="UP000601055"/>
    </source>
</evidence>
<comment type="caution">
    <text evidence="3">The sequence shown here is derived from an EMBL/GenBank/DDBJ whole genome shotgun (WGS) entry which is preliminary data.</text>
</comment>
<dbReference type="PANTHER" id="PTHR46401:SF2">
    <property type="entry name" value="GLYCOSYLTRANSFERASE WBBK-RELATED"/>
    <property type="match status" value="1"/>
</dbReference>
<dbReference type="SUPFAM" id="SSF53756">
    <property type="entry name" value="UDP-Glycosyltransferase/glycogen phosphorylase"/>
    <property type="match status" value="1"/>
</dbReference>
<gene>
    <name evidence="3" type="ORF">GM921_10510</name>
</gene>
<proteinExistence type="predicted"/>
<sequence>MANRIGINLLYLNPKLAGGSFIYAINLVNNLAIIDHKTQYVIYLNKDCENLPFVVSANFIFRILPFRYTSVYKRYLWEQFVLPYYILRDGINLLHSLGYVGPILCSAKKVTSILDINYKGHGASMNRGKKILLGSMIYLTAKTSRYLITISEFSKQQIIKYIGFNVDRVKVTLLSGMTDAKNENNQSIDVKSIYGIKSDYIIAFSSPSPHKNINRLIEAFALVHNQISEIKLVLVGYKTKVVGMEKMISDLNLDESIVFTGFVPDEHVKPLIATSTLFVFPSLYEGFGIPILDAQADGVAVASSNAGSLPEVGGDSPLYFNPLDVENMAAVMLEILNEKILREKIIKNGLINRARFSWKKTAEDTLAVYNEMY</sequence>
<dbReference type="GO" id="GO:0016757">
    <property type="term" value="F:glycosyltransferase activity"/>
    <property type="evidence" value="ECO:0007669"/>
    <property type="project" value="InterPro"/>
</dbReference>
<keyword evidence="1" id="KW-0808">Transferase</keyword>
<reference evidence="3" key="1">
    <citation type="submission" date="2019-11" db="EMBL/GenBank/DDBJ databases">
        <title>Description of Pedobacter sp. LMG 31464T.</title>
        <authorList>
            <person name="Carlier A."/>
            <person name="Qi S."/>
            <person name="Vandamme P."/>
        </authorList>
    </citation>
    <scope>NUCLEOTIDE SEQUENCE</scope>
    <source>
        <strain evidence="3">LMG 31464</strain>
    </source>
</reference>
<dbReference type="RefSeq" id="WP_182922599.1">
    <property type="nucleotide sequence ID" value="NZ_WNXD01000002.1"/>
</dbReference>
<dbReference type="PANTHER" id="PTHR46401">
    <property type="entry name" value="GLYCOSYLTRANSFERASE WBBK-RELATED"/>
    <property type="match status" value="1"/>
</dbReference>